<dbReference type="AlphaFoldDB" id="A0A4Y2BJ04"/>
<comment type="caution">
    <text evidence="1">The sequence shown here is derived from an EMBL/GenBank/DDBJ whole genome shotgun (WGS) entry which is preliminary data.</text>
</comment>
<dbReference type="Proteomes" id="UP000499080">
    <property type="component" value="Unassembled WGS sequence"/>
</dbReference>
<accession>A0A4Y2BJ04</accession>
<dbReference type="EMBL" id="BGPR01000080">
    <property type="protein sequence ID" value="GBL91569.1"/>
    <property type="molecule type" value="Genomic_DNA"/>
</dbReference>
<protein>
    <submittedName>
        <fullName evidence="1">Uncharacterized protein</fullName>
    </submittedName>
</protein>
<reference evidence="1 2" key="1">
    <citation type="journal article" date="2019" name="Sci. Rep.">
        <title>Orb-weaving spider Araneus ventricosus genome elucidates the spidroin gene catalogue.</title>
        <authorList>
            <person name="Kono N."/>
            <person name="Nakamura H."/>
            <person name="Ohtoshi R."/>
            <person name="Moran D.A.P."/>
            <person name="Shinohara A."/>
            <person name="Yoshida Y."/>
            <person name="Fujiwara M."/>
            <person name="Mori M."/>
            <person name="Tomita M."/>
            <person name="Arakawa K."/>
        </authorList>
    </citation>
    <scope>NUCLEOTIDE SEQUENCE [LARGE SCALE GENOMIC DNA]</scope>
</reference>
<sequence length="100" mass="11727">MFDPHLQKPVPMRRILGTWTVIKVPIHPQGTGCRLFDRRNTKHLSEGNHWQSISMRRKEGKKTSEEKLFCSRFVASSYFVSLEILKIKMSSYLSKCYPLL</sequence>
<evidence type="ECO:0000313" key="2">
    <source>
        <dbReference type="Proteomes" id="UP000499080"/>
    </source>
</evidence>
<proteinExistence type="predicted"/>
<organism evidence="1 2">
    <name type="scientific">Araneus ventricosus</name>
    <name type="common">Orbweaver spider</name>
    <name type="synonym">Epeira ventricosa</name>
    <dbReference type="NCBI Taxonomy" id="182803"/>
    <lineage>
        <taxon>Eukaryota</taxon>
        <taxon>Metazoa</taxon>
        <taxon>Ecdysozoa</taxon>
        <taxon>Arthropoda</taxon>
        <taxon>Chelicerata</taxon>
        <taxon>Arachnida</taxon>
        <taxon>Araneae</taxon>
        <taxon>Araneomorphae</taxon>
        <taxon>Entelegynae</taxon>
        <taxon>Araneoidea</taxon>
        <taxon>Araneidae</taxon>
        <taxon>Araneus</taxon>
    </lineage>
</organism>
<gene>
    <name evidence="1" type="ORF">AVEN_23631_1</name>
</gene>
<evidence type="ECO:0000313" key="1">
    <source>
        <dbReference type="EMBL" id="GBL91569.1"/>
    </source>
</evidence>
<keyword evidence="2" id="KW-1185">Reference proteome</keyword>
<name>A0A4Y2BJ04_ARAVE</name>